<evidence type="ECO:0000256" key="3">
    <source>
        <dbReference type="SAM" id="Phobius"/>
    </source>
</evidence>
<dbReference type="AlphaFoldDB" id="A0A1M6LNU4"/>
<proteinExistence type="predicted"/>
<keyword evidence="1 2" id="KW-0807">Transducer</keyword>
<keyword evidence="3" id="KW-0472">Membrane</keyword>
<dbReference type="Gene3D" id="1.10.287.950">
    <property type="entry name" value="Methyl-accepting chemotaxis protein"/>
    <property type="match status" value="1"/>
</dbReference>
<dbReference type="Gene3D" id="6.10.340.10">
    <property type="match status" value="1"/>
</dbReference>
<dbReference type="SUPFAM" id="SSF58104">
    <property type="entry name" value="Methyl-accepting chemotaxis protein (MCP) signaling domain"/>
    <property type="match status" value="1"/>
</dbReference>
<name>A0A1M6LNU4_9CLOT</name>
<dbReference type="PANTHER" id="PTHR32089">
    <property type="entry name" value="METHYL-ACCEPTING CHEMOTAXIS PROTEIN MCPB"/>
    <property type="match status" value="1"/>
</dbReference>
<keyword evidence="3" id="KW-0812">Transmembrane</keyword>
<feature type="transmembrane region" description="Helical" evidence="3">
    <location>
        <begin position="90"/>
        <end position="111"/>
    </location>
</feature>
<dbReference type="EMBL" id="FQZB01000010">
    <property type="protein sequence ID" value="SHJ72840.1"/>
    <property type="molecule type" value="Genomic_DNA"/>
</dbReference>
<feature type="transmembrane region" description="Helical" evidence="3">
    <location>
        <begin position="41"/>
        <end position="60"/>
    </location>
</feature>
<evidence type="ECO:0000259" key="4">
    <source>
        <dbReference type="PROSITE" id="PS50111"/>
    </source>
</evidence>
<evidence type="ECO:0000256" key="1">
    <source>
        <dbReference type="ARBA" id="ARBA00023224"/>
    </source>
</evidence>
<organism evidence="5 6">
    <name type="scientific">Clostridium cavendishii DSM 21758</name>
    <dbReference type="NCBI Taxonomy" id="1121302"/>
    <lineage>
        <taxon>Bacteria</taxon>
        <taxon>Bacillati</taxon>
        <taxon>Bacillota</taxon>
        <taxon>Clostridia</taxon>
        <taxon>Eubacteriales</taxon>
        <taxon>Clostridiaceae</taxon>
        <taxon>Clostridium</taxon>
    </lineage>
</organism>
<keyword evidence="3" id="KW-1133">Transmembrane helix</keyword>
<dbReference type="Proteomes" id="UP000184310">
    <property type="component" value="Unassembled WGS sequence"/>
</dbReference>
<keyword evidence="6" id="KW-1185">Reference proteome</keyword>
<dbReference type="SMART" id="SM00283">
    <property type="entry name" value="MA"/>
    <property type="match status" value="1"/>
</dbReference>
<dbReference type="InterPro" id="IPR004089">
    <property type="entry name" value="MCPsignal_dom"/>
</dbReference>
<gene>
    <name evidence="5" type="ORF">SAMN02745163_02442</name>
</gene>
<evidence type="ECO:0000313" key="6">
    <source>
        <dbReference type="Proteomes" id="UP000184310"/>
    </source>
</evidence>
<protein>
    <submittedName>
        <fullName evidence="5">Methyl-accepting chemotaxis protein</fullName>
    </submittedName>
</protein>
<dbReference type="PROSITE" id="PS50111">
    <property type="entry name" value="CHEMOTAXIS_TRANSDUC_2"/>
    <property type="match status" value="1"/>
</dbReference>
<dbReference type="STRING" id="1121302.SAMN02745163_02442"/>
<sequence>MVIYLNKGYNGKFIRGYKMANFRTNVNFDSNKSIRMHIVKLFFYIISIISVTMILLQRIGTKLFLKYKLDDLDNITRESLNQNIDSSLNYITILLIVVTIILIGTGLFIVWKIFGKSARLLNGLRMHIDYLSHGVYHYSIKEKYFKRQDEIGAICRGIDTMQKFTVQMLNDMANCNDIMKDQSNNLTNISSGLNRTTNTISSSIKHIACGISGETNDIEIIVNGINEFNELLKDAVYDIENVSEMVKNIHKDATEGNGYMNDLIKALEGFNNNFLTFVNVLEAMSANIKKVNDISELINNVAQQTNLLALNAAIEAARAGEAGKGFTVVAEEIRKLSEKTKESSISINTLINNVLISSDNLKNKTSEMSTEIEKQKQSMSKSIKAYKYISESVSEVTPKIINLTKSSNKILISNDEIISRIQTLYSVNQEIFSTTEQISASAEDTSISSANLLNCVNELKNITEINKDYINRFELVGPKEEE</sequence>
<reference evidence="5 6" key="1">
    <citation type="submission" date="2016-11" db="EMBL/GenBank/DDBJ databases">
        <authorList>
            <person name="Jaros S."/>
            <person name="Januszkiewicz K."/>
            <person name="Wedrychowicz H."/>
        </authorList>
    </citation>
    <scope>NUCLEOTIDE SEQUENCE [LARGE SCALE GENOMIC DNA]</scope>
    <source>
        <strain evidence="5 6">DSM 21758</strain>
    </source>
</reference>
<dbReference type="Pfam" id="PF00015">
    <property type="entry name" value="MCPsignal"/>
    <property type="match status" value="1"/>
</dbReference>
<feature type="domain" description="Methyl-accepting transducer" evidence="4">
    <location>
        <begin position="189"/>
        <end position="453"/>
    </location>
</feature>
<dbReference type="PANTHER" id="PTHR32089:SF112">
    <property type="entry name" value="LYSOZYME-LIKE PROTEIN-RELATED"/>
    <property type="match status" value="1"/>
</dbReference>
<dbReference type="GO" id="GO:0016020">
    <property type="term" value="C:membrane"/>
    <property type="evidence" value="ECO:0007669"/>
    <property type="project" value="InterPro"/>
</dbReference>
<evidence type="ECO:0000256" key="2">
    <source>
        <dbReference type="PROSITE-ProRule" id="PRU00284"/>
    </source>
</evidence>
<evidence type="ECO:0000313" key="5">
    <source>
        <dbReference type="EMBL" id="SHJ72840.1"/>
    </source>
</evidence>
<accession>A0A1M6LNU4</accession>
<dbReference type="GO" id="GO:0007165">
    <property type="term" value="P:signal transduction"/>
    <property type="evidence" value="ECO:0007669"/>
    <property type="project" value="UniProtKB-KW"/>
</dbReference>